<dbReference type="AlphaFoldDB" id="A0A2V2VJA5"/>
<gene>
    <name evidence="1" type="ORF">C3747_258g18</name>
</gene>
<dbReference type="GO" id="GO:0045505">
    <property type="term" value="F:dynein intermediate chain binding"/>
    <property type="evidence" value="ECO:0007669"/>
    <property type="project" value="InterPro"/>
</dbReference>
<dbReference type="PANTHER" id="PTHR22878:SF63">
    <property type="entry name" value="DYNEIN AXONEMAL HEAVY CHAIN 10"/>
    <property type="match status" value="1"/>
</dbReference>
<dbReference type="GO" id="GO:0007018">
    <property type="term" value="P:microtubule-based movement"/>
    <property type="evidence" value="ECO:0007669"/>
    <property type="project" value="InterPro"/>
</dbReference>
<evidence type="ECO:0000313" key="2">
    <source>
        <dbReference type="Proteomes" id="UP000246078"/>
    </source>
</evidence>
<dbReference type="GO" id="GO:0051959">
    <property type="term" value="F:dynein light intermediate chain binding"/>
    <property type="evidence" value="ECO:0007669"/>
    <property type="project" value="InterPro"/>
</dbReference>
<dbReference type="EMBL" id="PRFC01000258">
    <property type="protein sequence ID" value="PWU96430.1"/>
    <property type="molecule type" value="Genomic_DNA"/>
</dbReference>
<proteinExistence type="predicted"/>
<dbReference type="VEuPathDB" id="TriTrypDB:C3747_258g18"/>
<reference evidence="1 2" key="1">
    <citation type="journal article" date="2018" name="Microb. Genom.">
        <title>Expanding an expanded genome: long-read sequencing of Trypanosoma cruzi.</title>
        <authorList>
            <person name="Berna L."/>
            <person name="Rodriguez M."/>
            <person name="Chiribao M.L."/>
            <person name="Parodi-Talice A."/>
            <person name="Pita S."/>
            <person name="Rijo G."/>
            <person name="Alvarez-Valin F."/>
            <person name="Robello C."/>
        </authorList>
    </citation>
    <scope>NUCLEOTIDE SEQUENCE [LARGE SCALE GENOMIC DNA]</scope>
    <source>
        <strain evidence="1 2">TCC</strain>
    </source>
</reference>
<sequence>MSLVSNMYQTSLMQFDDIFDGSIQRSEHHPVASKRIQCIIEYLTMAVFKYIIRMLFSKHKVLFVLLMACKIQMKAGQLDSTAFDVFLKGGGAMQVDRSKPFLWIKEKLWANVLALSENVPRSFKQLPDLIMRNEQAWRQFIDSDAIENLPVPDINEKLDSFDRLLIVRALRETARCLPPTNTSLGHLEKSLQSRSILTFMTSWRKQLA</sequence>
<dbReference type="VEuPathDB" id="TriTrypDB:TcCL_ESM03935"/>
<comment type="caution">
    <text evidence="1">The sequence shown here is derived from an EMBL/GenBank/DDBJ whole genome shotgun (WGS) entry which is preliminary data.</text>
</comment>
<name>A0A2V2VJA5_TRYCR</name>
<organism evidence="1 2">
    <name type="scientific">Trypanosoma cruzi</name>
    <dbReference type="NCBI Taxonomy" id="5693"/>
    <lineage>
        <taxon>Eukaryota</taxon>
        <taxon>Discoba</taxon>
        <taxon>Euglenozoa</taxon>
        <taxon>Kinetoplastea</taxon>
        <taxon>Metakinetoplastina</taxon>
        <taxon>Trypanosomatida</taxon>
        <taxon>Trypanosomatidae</taxon>
        <taxon>Trypanosoma</taxon>
        <taxon>Schizotrypanum</taxon>
    </lineage>
</organism>
<dbReference type="GO" id="GO:0030286">
    <property type="term" value="C:dynein complex"/>
    <property type="evidence" value="ECO:0007669"/>
    <property type="project" value="InterPro"/>
</dbReference>
<protein>
    <submittedName>
        <fullName evidence="1">Putative dynein heavy chain</fullName>
    </submittedName>
</protein>
<evidence type="ECO:0000313" key="1">
    <source>
        <dbReference type="EMBL" id="PWU96430.1"/>
    </source>
</evidence>
<dbReference type="Proteomes" id="UP000246078">
    <property type="component" value="Unassembled WGS sequence"/>
</dbReference>
<dbReference type="PANTHER" id="PTHR22878">
    <property type="entry name" value="DYNEIN HEAVY CHAIN 6, AXONEMAL-LIKE-RELATED"/>
    <property type="match status" value="1"/>
</dbReference>
<accession>A0A2V2VJA5</accession>
<dbReference type="Gene3D" id="1.10.8.1220">
    <property type="match status" value="1"/>
</dbReference>
<dbReference type="VEuPathDB" id="TriTrypDB:TcCLB.479379.9"/>
<dbReference type="InterPro" id="IPR026983">
    <property type="entry name" value="DHC"/>
</dbReference>